<gene>
    <name evidence="3" type="ORF">KXQ929_LOCUS16917</name>
</gene>
<dbReference type="EMBL" id="CAJOBB010001043">
    <property type="protein sequence ID" value="CAF3798866.1"/>
    <property type="molecule type" value="Genomic_DNA"/>
</dbReference>
<feature type="region of interest" description="Disordered" evidence="1">
    <location>
        <begin position="266"/>
        <end position="324"/>
    </location>
</feature>
<keyword evidence="2" id="KW-1133">Transmembrane helix</keyword>
<evidence type="ECO:0000256" key="2">
    <source>
        <dbReference type="SAM" id="Phobius"/>
    </source>
</evidence>
<dbReference type="Proteomes" id="UP000663868">
    <property type="component" value="Unassembled WGS sequence"/>
</dbReference>
<proteinExistence type="predicted"/>
<feature type="compositionally biased region" description="Basic and acidic residues" evidence="1">
    <location>
        <begin position="17"/>
        <end position="32"/>
    </location>
</feature>
<feature type="transmembrane region" description="Helical" evidence="2">
    <location>
        <begin position="238"/>
        <end position="259"/>
    </location>
</feature>
<comment type="caution">
    <text evidence="3">The sequence shown here is derived from an EMBL/GenBank/DDBJ whole genome shotgun (WGS) entry which is preliminary data.</text>
</comment>
<feature type="region of interest" description="Disordered" evidence="1">
    <location>
        <begin position="92"/>
        <end position="111"/>
    </location>
</feature>
<evidence type="ECO:0000256" key="1">
    <source>
        <dbReference type="SAM" id="MobiDB-lite"/>
    </source>
</evidence>
<feature type="region of interest" description="Disordered" evidence="1">
    <location>
        <begin position="1"/>
        <end position="32"/>
    </location>
</feature>
<keyword evidence="2" id="KW-0472">Membrane</keyword>
<feature type="compositionally biased region" description="Low complexity" evidence="1">
    <location>
        <begin position="272"/>
        <end position="324"/>
    </location>
</feature>
<feature type="compositionally biased region" description="Basic and acidic residues" evidence="1">
    <location>
        <begin position="101"/>
        <end position="111"/>
    </location>
</feature>
<reference evidence="3" key="1">
    <citation type="submission" date="2021-02" db="EMBL/GenBank/DDBJ databases">
        <authorList>
            <person name="Nowell W R."/>
        </authorList>
    </citation>
    <scope>NUCLEOTIDE SEQUENCE</scope>
</reference>
<accession>A0A819BAL0</accession>
<evidence type="ECO:0000313" key="3">
    <source>
        <dbReference type="EMBL" id="CAF3798866.1"/>
    </source>
</evidence>
<dbReference type="AlphaFoldDB" id="A0A819BAL0"/>
<evidence type="ECO:0000313" key="4">
    <source>
        <dbReference type="Proteomes" id="UP000663868"/>
    </source>
</evidence>
<name>A0A819BAL0_9BILA</name>
<sequence>MSNSQSVKVMHVKSSRRNNDHNYCHSENESKETSGARIIRITRFPGNQLLVGNGSSVYSSTILPRRSKEKTTLKTLSSCISQSPLLSNITDQDQQQLNDNHSQDSDSIPIHKDTKLLKPAIHHDNASYESRLRSQEQVLIPSESKPVKLGKRSSWLLSRIHPFQVSSPLDNFNSVGTMMQGSGITINSNKIRGPQGTHIPRFSKNTLYNKEKKDTRRRRYCQRLFGGCWSCCSPCCCLITGLLLALLLIGLAILIALLMNTKQNPTTTTNGSTIAMNTSMTNTSSTITSTTSTSSTSKSTTSTSSTSKSTTSTSSTSKSTTSTSSTITSAASTSTKTSTTSTTKTTLTTTTTTTTTTTKPYCTTRITFDDIFNQSATSGIVPNGYNNLNWTNTVYVNTSTMPLSGYLYAVTSVPYVATNPGGAMMQITSVNGTSFSFDSMTITAAWRNNLAWTIYGYRSGVNTLAGSFALNVLNRTTVTCGSCTNYDTLYFGTSGGTPYPGLANNGTEFAFDDLCISFDY</sequence>
<feature type="region of interest" description="Disordered" evidence="1">
    <location>
        <begin position="336"/>
        <end position="356"/>
    </location>
</feature>
<protein>
    <submittedName>
        <fullName evidence="3">Uncharacterized protein</fullName>
    </submittedName>
</protein>
<keyword evidence="2" id="KW-0812">Transmembrane</keyword>
<organism evidence="3 4">
    <name type="scientific">Adineta steineri</name>
    <dbReference type="NCBI Taxonomy" id="433720"/>
    <lineage>
        <taxon>Eukaryota</taxon>
        <taxon>Metazoa</taxon>
        <taxon>Spiralia</taxon>
        <taxon>Gnathifera</taxon>
        <taxon>Rotifera</taxon>
        <taxon>Eurotatoria</taxon>
        <taxon>Bdelloidea</taxon>
        <taxon>Adinetida</taxon>
        <taxon>Adinetidae</taxon>
        <taxon>Adineta</taxon>
    </lineage>
</organism>